<keyword evidence="7" id="KW-1185">Reference proteome</keyword>
<keyword evidence="4 5" id="KW-0472">Membrane</keyword>
<dbReference type="KEGG" id="mrb:Mrub_1033"/>
<feature type="transmembrane region" description="Helical" evidence="5">
    <location>
        <begin position="41"/>
        <end position="61"/>
    </location>
</feature>
<evidence type="ECO:0000256" key="2">
    <source>
        <dbReference type="ARBA" id="ARBA00022692"/>
    </source>
</evidence>
<proteinExistence type="inferred from homology"/>
<feature type="transmembrane region" description="Helical" evidence="5">
    <location>
        <begin position="68"/>
        <end position="87"/>
    </location>
</feature>
<dbReference type="EMBL" id="CP001743">
    <property type="protein sequence ID" value="ADD27797.1"/>
    <property type="molecule type" value="Genomic_DNA"/>
</dbReference>
<dbReference type="Pfam" id="PF01925">
    <property type="entry name" value="TauE"/>
    <property type="match status" value="1"/>
</dbReference>
<evidence type="ECO:0000256" key="4">
    <source>
        <dbReference type="ARBA" id="ARBA00023136"/>
    </source>
</evidence>
<gene>
    <name evidence="6" type="ordered locus">Mrub_1033</name>
</gene>
<evidence type="ECO:0000256" key="5">
    <source>
        <dbReference type="RuleBase" id="RU363041"/>
    </source>
</evidence>
<dbReference type="PANTHER" id="PTHR43701">
    <property type="entry name" value="MEMBRANE TRANSPORTER PROTEIN MJ0441-RELATED"/>
    <property type="match status" value="1"/>
</dbReference>
<reference evidence="6 7" key="1">
    <citation type="journal article" date="2010" name="Stand. Genomic Sci.">
        <title>Complete genome sequence of Meiothermus ruber type strain (21).</title>
        <authorList>
            <person name="Tindall B.J."/>
            <person name="Sikorski J."/>
            <person name="Lucas S."/>
            <person name="Goltsman E."/>
            <person name="Copeland A."/>
            <person name="Glavina Del Rio T."/>
            <person name="Nolan M."/>
            <person name="Tice H."/>
            <person name="Cheng J.F."/>
            <person name="Han C."/>
            <person name="Pitluck S."/>
            <person name="Liolios K."/>
            <person name="Ivanova N."/>
            <person name="Mavromatis K."/>
            <person name="Ovchinnikova G."/>
            <person name="Pati A."/>
            <person name="Fahnrich R."/>
            <person name="Goodwin L."/>
            <person name="Chen A."/>
            <person name="Palaniappan K."/>
            <person name="Land M."/>
            <person name="Hauser L."/>
            <person name="Chang Y.J."/>
            <person name="Jeffries C.D."/>
            <person name="Rohde M."/>
            <person name="Goker M."/>
            <person name="Woyke T."/>
            <person name="Bristow J."/>
            <person name="Eisen J.A."/>
            <person name="Markowitz V."/>
            <person name="Hugenholtz P."/>
            <person name="Kyrpides N.C."/>
            <person name="Klenk H.P."/>
            <person name="Lapidus A."/>
        </authorList>
    </citation>
    <scope>NUCLEOTIDE SEQUENCE [LARGE SCALE GENOMIC DNA]</scope>
    <source>
        <strain evidence="7">ATCC 35948 / DSM 1279 / VKM B-1258 / 21</strain>
    </source>
</reference>
<evidence type="ECO:0000313" key="6">
    <source>
        <dbReference type="EMBL" id="ADD27797.1"/>
    </source>
</evidence>
<comment type="subcellular location">
    <subcellularLocation>
        <location evidence="5">Cell membrane</location>
        <topology evidence="5">Multi-pass membrane protein</topology>
    </subcellularLocation>
    <subcellularLocation>
        <location evidence="1">Membrane</location>
        <topology evidence="1">Multi-pass membrane protein</topology>
    </subcellularLocation>
</comment>
<dbReference type="InterPro" id="IPR002781">
    <property type="entry name" value="TM_pro_TauE-like"/>
</dbReference>
<evidence type="ECO:0000256" key="3">
    <source>
        <dbReference type="ARBA" id="ARBA00022989"/>
    </source>
</evidence>
<name>A0A806CQW8_MEIRD</name>
<organism evidence="6 7">
    <name type="scientific">Meiothermus ruber (strain ATCC 35948 / DSM 1279 / VKM B-1258 / 21)</name>
    <name type="common">Thermus ruber</name>
    <dbReference type="NCBI Taxonomy" id="504728"/>
    <lineage>
        <taxon>Bacteria</taxon>
        <taxon>Thermotogati</taxon>
        <taxon>Deinococcota</taxon>
        <taxon>Deinococci</taxon>
        <taxon>Thermales</taxon>
        <taxon>Thermaceae</taxon>
        <taxon>Meiothermus</taxon>
    </lineage>
</organism>
<evidence type="ECO:0000313" key="7">
    <source>
        <dbReference type="Proteomes" id="UP000006655"/>
    </source>
</evidence>
<dbReference type="AlphaFoldDB" id="A0A806CQW8"/>
<dbReference type="GO" id="GO:0005886">
    <property type="term" value="C:plasma membrane"/>
    <property type="evidence" value="ECO:0007669"/>
    <property type="project" value="UniProtKB-SubCell"/>
</dbReference>
<keyword evidence="2 5" id="KW-0812">Transmembrane</keyword>
<accession>A0A806CQW8</accession>
<sequence length="119" mass="12177">MDFLLALLIGTAAGVLSGFFGIGGGVVVVPALVLLLGLSQLQATATSLAALLLPVGILGVLNYYRVGAVNLPVAGLLALGLLVGTYFGSRVALTLPEAVLRRGFAILLILVALQLLLRR</sequence>
<dbReference type="Proteomes" id="UP000006655">
    <property type="component" value="Chromosome"/>
</dbReference>
<dbReference type="PANTHER" id="PTHR43701:SF2">
    <property type="entry name" value="MEMBRANE TRANSPORTER PROTEIN YJNA-RELATED"/>
    <property type="match status" value="1"/>
</dbReference>
<dbReference type="InterPro" id="IPR051598">
    <property type="entry name" value="TSUP/Inactive_protease-like"/>
</dbReference>
<feature type="transmembrane region" description="Helical" evidence="5">
    <location>
        <begin position="99"/>
        <end position="117"/>
    </location>
</feature>
<evidence type="ECO:0000256" key="1">
    <source>
        <dbReference type="ARBA" id="ARBA00004141"/>
    </source>
</evidence>
<keyword evidence="3 5" id="KW-1133">Transmembrane helix</keyword>
<protein>
    <recommendedName>
        <fullName evidence="5">Probable membrane transporter protein</fullName>
    </recommendedName>
</protein>
<comment type="similarity">
    <text evidence="5">Belongs to the 4-toluene sulfonate uptake permease (TSUP) (TC 2.A.102) family.</text>
</comment>
<dbReference type="RefSeq" id="WP_013013316.1">
    <property type="nucleotide sequence ID" value="NC_013946.1"/>
</dbReference>
<keyword evidence="5" id="KW-1003">Cell membrane</keyword>